<organism evidence="6">
    <name type="scientific">mine drainage metagenome</name>
    <dbReference type="NCBI Taxonomy" id="410659"/>
    <lineage>
        <taxon>unclassified sequences</taxon>
        <taxon>metagenomes</taxon>
        <taxon>ecological metagenomes</taxon>
    </lineage>
</organism>
<keyword evidence="4 5" id="KW-0472">Membrane</keyword>
<keyword evidence="2 5" id="KW-0812">Transmembrane</keyword>
<reference evidence="6" key="2">
    <citation type="journal article" date="2014" name="ISME J.">
        <title>Microbial stratification in low pH oxic and suboxic macroscopic growths along an acid mine drainage.</title>
        <authorList>
            <person name="Mendez-Garcia C."/>
            <person name="Mesa V."/>
            <person name="Sprenger R.R."/>
            <person name="Richter M."/>
            <person name="Diez M.S."/>
            <person name="Solano J."/>
            <person name="Bargiela R."/>
            <person name="Golyshina O.V."/>
            <person name="Manteca A."/>
            <person name="Ramos J.L."/>
            <person name="Gallego J.R."/>
            <person name="Llorente I."/>
            <person name="Martins Dos Santos V.A."/>
            <person name="Jensen O.N."/>
            <person name="Pelaez A.I."/>
            <person name="Sanchez J."/>
            <person name="Ferrer M."/>
        </authorList>
    </citation>
    <scope>NUCLEOTIDE SEQUENCE</scope>
</reference>
<name>T1C0M3_9ZZZZ</name>
<dbReference type="Pfam" id="PF02674">
    <property type="entry name" value="Colicin_V"/>
    <property type="match status" value="1"/>
</dbReference>
<feature type="transmembrane region" description="Helical" evidence="5">
    <location>
        <begin position="69"/>
        <end position="88"/>
    </location>
</feature>
<dbReference type="InterPro" id="IPR003825">
    <property type="entry name" value="Colicin-V_CvpA"/>
</dbReference>
<comment type="caution">
    <text evidence="6">The sequence shown here is derived from an EMBL/GenBank/DDBJ whole genome shotgun (WGS) entry which is preliminary data.</text>
</comment>
<sequence length="158" mass="17418">MNWVDIVFILVIGLSFVFSLLRGFIHEALALVVWILAFLLAAKAGPWVGRWLVLIVHSPAWRLGLGEGIVFIAVLLVGGILVSHIGAAVHKSPLGFMDRLLGGVFGLARGVLIVCVLVWLGQMAHLEQKPYWRESRLIPRVQPVEGWLVRHLPPLQAG</sequence>
<dbReference type="InterPro" id="IPR052719">
    <property type="entry name" value="CvpA-like"/>
</dbReference>
<dbReference type="PANTHER" id="PTHR36926:SF1">
    <property type="entry name" value="COLICIN V PRODUCTION PROTEIN"/>
    <property type="match status" value="1"/>
</dbReference>
<feature type="transmembrane region" description="Helical" evidence="5">
    <location>
        <begin position="31"/>
        <end position="49"/>
    </location>
</feature>
<dbReference type="AlphaFoldDB" id="T1C0M3"/>
<comment type="subcellular location">
    <subcellularLocation>
        <location evidence="1">Membrane</location>
        <topology evidence="1">Multi-pass membrane protein</topology>
    </subcellularLocation>
</comment>
<evidence type="ECO:0000256" key="1">
    <source>
        <dbReference type="ARBA" id="ARBA00004141"/>
    </source>
</evidence>
<dbReference type="GO" id="GO:0009403">
    <property type="term" value="P:toxin biosynthetic process"/>
    <property type="evidence" value="ECO:0007669"/>
    <property type="project" value="InterPro"/>
</dbReference>
<evidence type="ECO:0000256" key="3">
    <source>
        <dbReference type="ARBA" id="ARBA00022989"/>
    </source>
</evidence>
<gene>
    <name evidence="6" type="ORF">B1B_02060</name>
</gene>
<feature type="transmembrane region" description="Helical" evidence="5">
    <location>
        <begin position="100"/>
        <end position="120"/>
    </location>
</feature>
<evidence type="ECO:0000313" key="6">
    <source>
        <dbReference type="EMBL" id="EQD75547.1"/>
    </source>
</evidence>
<reference evidence="6" key="1">
    <citation type="submission" date="2013-08" db="EMBL/GenBank/DDBJ databases">
        <authorList>
            <person name="Mendez C."/>
            <person name="Richter M."/>
            <person name="Ferrer M."/>
            <person name="Sanchez J."/>
        </authorList>
    </citation>
    <scope>NUCLEOTIDE SEQUENCE</scope>
</reference>
<dbReference type="GO" id="GO:0016020">
    <property type="term" value="C:membrane"/>
    <property type="evidence" value="ECO:0007669"/>
    <property type="project" value="UniProtKB-SubCell"/>
</dbReference>
<dbReference type="EMBL" id="AUZY01001215">
    <property type="protein sequence ID" value="EQD75547.1"/>
    <property type="molecule type" value="Genomic_DNA"/>
</dbReference>
<accession>T1C0M3</accession>
<evidence type="ECO:0000256" key="2">
    <source>
        <dbReference type="ARBA" id="ARBA00022692"/>
    </source>
</evidence>
<evidence type="ECO:0000256" key="5">
    <source>
        <dbReference type="SAM" id="Phobius"/>
    </source>
</evidence>
<dbReference type="PANTHER" id="PTHR36926">
    <property type="entry name" value="COLICIN V PRODUCTION PROTEIN"/>
    <property type="match status" value="1"/>
</dbReference>
<protein>
    <submittedName>
        <fullName evidence="6">Colicin V production protein</fullName>
    </submittedName>
</protein>
<proteinExistence type="predicted"/>
<feature type="transmembrane region" description="Helical" evidence="5">
    <location>
        <begin position="6"/>
        <end position="24"/>
    </location>
</feature>
<keyword evidence="3 5" id="KW-1133">Transmembrane helix</keyword>
<evidence type="ECO:0000256" key="4">
    <source>
        <dbReference type="ARBA" id="ARBA00023136"/>
    </source>
</evidence>